<evidence type="ECO:0000256" key="3">
    <source>
        <dbReference type="ARBA" id="ARBA00022989"/>
    </source>
</evidence>
<feature type="transmembrane region" description="Helical" evidence="5">
    <location>
        <begin position="12"/>
        <end position="32"/>
    </location>
</feature>
<name>A0A1K2HNR5_9NEIS</name>
<feature type="transmembrane region" description="Helical" evidence="5">
    <location>
        <begin position="80"/>
        <end position="102"/>
    </location>
</feature>
<keyword evidence="4 5" id="KW-0472">Membrane</keyword>
<dbReference type="Pfam" id="PF13664">
    <property type="entry name" value="DUF4149"/>
    <property type="match status" value="1"/>
</dbReference>
<dbReference type="OrthoDB" id="5797290at2"/>
<evidence type="ECO:0000256" key="1">
    <source>
        <dbReference type="ARBA" id="ARBA00004370"/>
    </source>
</evidence>
<accession>A0A1K2HNR5</accession>
<protein>
    <recommendedName>
        <fullName evidence="6">TMEM205-like domain-containing protein</fullName>
    </recommendedName>
</protein>
<organism evidence="7 8">
    <name type="scientific">Chitinimonas taiwanensis DSM 18899</name>
    <dbReference type="NCBI Taxonomy" id="1121279"/>
    <lineage>
        <taxon>Bacteria</taxon>
        <taxon>Pseudomonadati</taxon>
        <taxon>Pseudomonadota</taxon>
        <taxon>Betaproteobacteria</taxon>
        <taxon>Neisseriales</taxon>
        <taxon>Chitinibacteraceae</taxon>
        <taxon>Chitinimonas</taxon>
    </lineage>
</organism>
<evidence type="ECO:0000313" key="7">
    <source>
        <dbReference type="EMBL" id="SFZ78209.1"/>
    </source>
</evidence>
<dbReference type="STRING" id="1121279.SAMN02745887_02853"/>
<proteinExistence type="predicted"/>
<sequence>MQTFPNALRSILVVFWIGGLWIIGLLVGPLLFQQLDNGLAFKMVAVMFRAMAWVGIVAGIYIFLHILWVEGLRAFQTLELWLILAMLALTLVNHFAVFPVISEVKPTMHTAAEGVFGGGFQSWQTISSLIYLVQSVFGLIYVIRGSVK</sequence>
<dbReference type="EMBL" id="FPKR01000011">
    <property type="protein sequence ID" value="SFZ78209.1"/>
    <property type="molecule type" value="Genomic_DNA"/>
</dbReference>
<evidence type="ECO:0000256" key="4">
    <source>
        <dbReference type="ARBA" id="ARBA00023136"/>
    </source>
</evidence>
<evidence type="ECO:0000313" key="8">
    <source>
        <dbReference type="Proteomes" id="UP000186513"/>
    </source>
</evidence>
<comment type="subcellular location">
    <subcellularLocation>
        <location evidence="1">Membrane</location>
    </subcellularLocation>
</comment>
<feature type="transmembrane region" description="Helical" evidence="5">
    <location>
        <begin position="44"/>
        <end position="68"/>
    </location>
</feature>
<feature type="transmembrane region" description="Helical" evidence="5">
    <location>
        <begin position="122"/>
        <end position="143"/>
    </location>
</feature>
<dbReference type="AlphaFoldDB" id="A0A1K2HNR5"/>
<evidence type="ECO:0000259" key="6">
    <source>
        <dbReference type="Pfam" id="PF13664"/>
    </source>
</evidence>
<evidence type="ECO:0000256" key="2">
    <source>
        <dbReference type="ARBA" id="ARBA00022692"/>
    </source>
</evidence>
<keyword evidence="8" id="KW-1185">Reference proteome</keyword>
<feature type="domain" description="TMEM205-like" evidence="6">
    <location>
        <begin position="12"/>
        <end position="108"/>
    </location>
</feature>
<keyword evidence="3 5" id="KW-1133">Transmembrane helix</keyword>
<evidence type="ECO:0000256" key="5">
    <source>
        <dbReference type="SAM" id="Phobius"/>
    </source>
</evidence>
<dbReference type="GO" id="GO:0016020">
    <property type="term" value="C:membrane"/>
    <property type="evidence" value="ECO:0007669"/>
    <property type="project" value="UniProtKB-SubCell"/>
</dbReference>
<dbReference type="RefSeq" id="WP_072429347.1">
    <property type="nucleotide sequence ID" value="NZ_FPKR01000011.1"/>
</dbReference>
<gene>
    <name evidence="7" type="ORF">SAMN02745887_02853</name>
</gene>
<dbReference type="Proteomes" id="UP000186513">
    <property type="component" value="Unassembled WGS sequence"/>
</dbReference>
<dbReference type="InterPro" id="IPR025423">
    <property type="entry name" value="TMEM205-like"/>
</dbReference>
<keyword evidence="2 5" id="KW-0812">Transmembrane</keyword>
<reference evidence="7 8" key="1">
    <citation type="submission" date="2016-11" db="EMBL/GenBank/DDBJ databases">
        <authorList>
            <person name="Jaros S."/>
            <person name="Januszkiewicz K."/>
            <person name="Wedrychowicz H."/>
        </authorList>
    </citation>
    <scope>NUCLEOTIDE SEQUENCE [LARGE SCALE GENOMIC DNA]</scope>
    <source>
        <strain evidence="7 8">DSM 18899</strain>
    </source>
</reference>